<evidence type="ECO:0000256" key="4">
    <source>
        <dbReference type="ARBA" id="ARBA00022781"/>
    </source>
</evidence>
<evidence type="ECO:0000313" key="10">
    <source>
        <dbReference type="Proteomes" id="UP000256877"/>
    </source>
</evidence>
<dbReference type="GO" id="GO:0033178">
    <property type="term" value="C:proton-transporting two-sector ATPase complex, catalytic domain"/>
    <property type="evidence" value="ECO:0007669"/>
    <property type="project" value="InterPro"/>
</dbReference>
<proteinExistence type="inferred from homology"/>
<evidence type="ECO:0000313" key="11">
    <source>
        <dbReference type="Proteomes" id="UP000257123"/>
    </source>
</evidence>
<dbReference type="InterPro" id="IPR038495">
    <property type="entry name" value="ATPase_E_C"/>
</dbReference>
<protein>
    <submittedName>
        <fullName evidence="8">V-type ATP synthase subunit E</fullName>
    </submittedName>
</protein>
<keyword evidence="3" id="KW-1003">Cell membrane</keyword>
<dbReference type="EMBL" id="NMUE01000070">
    <property type="protein sequence ID" value="RFA93068.1"/>
    <property type="molecule type" value="Genomic_DNA"/>
</dbReference>
<dbReference type="Gene3D" id="3.30.2320.30">
    <property type="entry name" value="ATP synthase, E subunit, C-terminal"/>
    <property type="match status" value="1"/>
</dbReference>
<dbReference type="Proteomes" id="UP000257123">
    <property type="component" value="Unassembled WGS sequence"/>
</dbReference>
<dbReference type="SUPFAM" id="SSF160527">
    <property type="entry name" value="V-type ATPase subunit E-like"/>
    <property type="match status" value="1"/>
</dbReference>
<evidence type="ECO:0000256" key="1">
    <source>
        <dbReference type="ARBA" id="ARBA00005901"/>
    </source>
</evidence>
<dbReference type="InterPro" id="IPR002842">
    <property type="entry name" value="ATPase_V1_Esu"/>
</dbReference>
<evidence type="ECO:0000313" key="8">
    <source>
        <dbReference type="EMBL" id="RFA93068.1"/>
    </source>
</evidence>
<evidence type="ECO:0000256" key="7">
    <source>
        <dbReference type="ARBA" id="ARBA00023310"/>
    </source>
</evidence>
<evidence type="ECO:0000256" key="2">
    <source>
        <dbReference type="ARBA" id="ARBA00022448"/>
    </source>
</evidence>
<reference evidence="10 11" key="1">
    <citation type="submission" date="2017-07" db="EMBL/GenBank/DDBJ databases">
        <title>Draft genome sequence of aerobic hyperthermophilic archaea, Pyrobaculum aerophilum YKB31 and YKB32.</title>
        <authorList>
            <person name="Mochizuki T."/>
            <person name="Berliner A.J."/>
            <person name="Yoshida-Takashima Y."/>
            <person name="Takaki Y."/>
            <person name="Nunoura T."/>
            <person name="Takai K."/>
        </authorList>
    </citation>
    <scope>NUCLEOTIDE SEQUENCE [LARGE SCALE GENOMIC DNA]</scope>
    <source>
        <strain evidence="8 11">YKB31</strain>
        <strain evidence="9 10">YKB32</strain>
    </source>
</reference>
<dbReference type="GO" id="GO:0006754">
    <property type="term" value="P:ATP biosynthetic process"/>
    <property type="evidence" value="ECO:0007669"/>
    <property type="project" value="UniProtKB-KW"/>
</dbReference>
<keyword evidence="7" id="KW-0066">ATP synthesis</keyword>
<evidence type="ECO:0000256" key="5">
    <source>
        <dbReference type="ARBA" id="ARBA00023065"/>
    </source>
</evidence>
<dbReference type="Proteomes" id="UP000256877">
    <property type="component" value="Unassembled WGS sequence"/>
</dbReference>
<keyword evidence="6" id="KW-0472">Membrane</keyword>
<accession>A0A371QUD9</accession>
<sequence>MSLFEDLIRAKIAELEELKKNLLVDIETRIRREAYALLNKFTGQITSVESEVTLERERIIYEALVNSRRKIAETYENLLKDLIDAVYSEIDKIRGTERYVKFLTFLIQNAINYIQSRDVIIYTSPKDRGVVEAIARSLGITGLISERDMRGGVVVTSRDGGVTVDYSLETIVANKLEELKHLLYLGIQ</sequence>
<comment type="similarity">
    <text evidence="1">Belongs to the V-ATPase E subunit family.</text>
</comment>
<organism evidence="8 11">
    <name type="scientific">Pyrobaculum aerophilum</name>
    <dbReference type="NCBI Taxonomy" id="13773"/>
    <lineage>
        <taxon>Archaea</taxon>
        <taxon>Thermoproteota</taxon>
        <taxon>Thermoprotei</taxon>
        <taxon>Thermoproteales</taxon>
        <taxon>Thermoproteaceae</taxon>
        <taxon>Pyrobaculum</taxon>
    </lineage>
</organism>
<keyword evidence="2" id="KW-0813">Transport</keyword>
<keyword evidence="5" id="KW-0406">Ion transport</keyword>
<keyword evidence="4" id="KW-0375">Hydrogen ion transport</keyword>
<evidence type="ECO:0000256" key="6">
    <source>
        <dbReference type="ARBA" id="ARBA00023136"/>
    </source>
</evidence>
<dbReference type="RefSeq" id="WP_116422077.1">
    <property type="nucleotide sequence ID" value="NZ_NMUE01000070.1"/>
</dbReference>
<dbReference type="OrthoDB" id="26028at2157"/>
<comment type="caution">
    <text evidence="8">The sequence shown here is derived from an EMBL/GenBank/DDBJ whole genome shotgun (WGS) entry which is preliminary data.</text>
</comment>
<evidence type="ECO:0000313" key="9">
    <source>
        <dbReference type="EMBL" id="RFA99467.1"/>
    </source>
</evidence>
<dbReference type="EMBL" id="NMUF01000005">
    <property type="protein sequence ID" value="RFA99467.1"/>
    <property type="molecule type" value="Genomic_DNA"/>
</dbReference>
<dbReference type="AlphaFoldDB" id="A0A371QUD9"/>
<name>A0A371QUD9_9CREN</name>
<dbReference type="Pfam" id="PF01991">
    <property type="entry name" value="vATP-synt_E"/>
    <property type="match status" value="1"/>
</dbReference>
<evidence type="ECO:0000256" key="3">
    <source>
        <dbReference type="ARBA" id="ARBA00022475"/>
    </source>
</evidence>
<gene>
    <name evidence="8" type="ORF">CGL51_13495</name>
    <name evidence="9" type="ORF">CGL52_02670</name>
</gene>
<dbReference type="GO" id="GO:0046961">
    <property type="term" value="F:proton-transporting ATPase activity, rotational mechanism"/>
    <property type="evidence" value="ECO:0007669"/>
    <property type="project" value="InterPro"/>
</dbReference>